<sequence length="289" mass="31839">MTAHKTLFLNGRYLPEGEASVSVLDRGFLFGDGVYEVIPVFGGHPFRLDQHMDRLVRSLAEVRIPDPYDREEWIAVFQRLLEENPGGDRSLYIQVTRGVMARRDHAFSEGLSPTVLVMVSPIIPPDPAVLEQGISAVVLEDHRWSRCDIKAITLLPNVLARQQAVEWGATEAILVRNGQAIEGAASNLFLVVDGVVVTPPKDRQLLAGITRDLVLELAGEAGIPVMEAPIPADRLREASEIWLTSSTREILPVTRLDGSAVGDGRPGPLWARMHALYQDYKARLREGGA</sequence>
<dbReference type="FunFam" id="3.20.10.10:FF:000002">
    <property type="entry name" value="D-alanine aminotransferase"/>
    <property type="match status" value="1"/>
</dbReference>
<dbReference type="EMBL" id="FOUO01000022">
    <property type="protein sequence ID" value="SFM67896.1"/>
    <property type="molecule type" value="Genomic_DNA"/>
</dbReference>
<proteinExistence type="inferred from homology"/>
<evidence type="ECO:0000256" key="8">
    <source>
        <dbReference type="ARBA" id="ARBA00054027"/>
    </source>
</evidence>
<comment type="similarity">
    <text evidence="2 11">Belongs to the class-IV pyridoxal-phosphate-dependent aminotransferase family.</text>
</comment>
<comment type="function">
    <text evidence="8">Involved in the biosynthesis of p-aminobenzoate (PABA), a precursor of tetrahydrofolate. Converts 4-amino-4-deoxychorismate into 4-aminobenzoate (PABA) and pyruvate.</text>
</comment>
<dbReference type="Pfam" id="PF01063">
    <property type="entry name" value="Aminotran_4"/>
    <property type="match status" value="1"/>
</dbReference>
<dbReference type="CDD" id="cd01558">
    <property type="entry name" value="D-AAT_like"/>
    <property type="match status" value="1"/>
</dbReference>
<name>A0A1I4STT3_ECTMO</name>
<dbReference type="InterPro" id="IPR001544">
    <property type="entry name" value="Aminotrans_IV"/>
</dbReference>
<dbReference type="InterPro" id="IPR043132">
    <property type="entry name" value="BCAT-like_C"/>
</dbReference>
<dbReference type="InterPro" id="IPR043131">
    <property type="entry name" value="BCAT-like_N"/>
</dbReference>
<evidence type="ECO:0000256" key="2">
    <source>
        <dbReference type="ARBA" id="ARBA00009320"/>
    </source>
</evidence>
<evidence type="ECO:0000256" key="6">
    <source>
        <dbReference type="ARBA" id="ARBA00035676"/>
    </source>
</evidence>
<reference evidence="13 14" key="1">
    <citation type="submission" date="2016-10" db="EMBL/GenBank/DDBJ databases">
        <authorList>
            <person name="de Groot N.N."/>
        </authorList>
    </citation>
    <scope>NUCLEOTIDE SEQUENCE [LARGE SCALE GENOMIC DNA]</scope>
    <source>
        <strain evidence="13 14">DSM 4180</strain>
    </source>
</reference>
<dbReference type="Gene3D" id="3.20.10.10">
    <property type="entry name" value="D-amino Acid Aminotransferase, subunit A, domain 2"/>
    <property type="match status" value="1"/>
</dbReference>
<dbReference type="PANTHER" id="PTHR42743:SF10">
    <property type="entry name" value="D-ALANINE AMINOTRANSFERASE"/>
    <property type="match status" value="1"/>
</dbReference>
<dbReference type="InterPro" id="IPR018300">
    <property type="entry name" value="Aminotrans_IV_CS"/>
</dbReference>
<dbReference type="PANTHER" id="PTHR42743">
    <property type="entry name" value="AMINO-ACID AMINOTRANSFERASE"/>
    <property type="match status" value="1"/>
</dbReference>
<dbReference type="Proteomes" id="UP000199556">
    <property type="component" value="Unassembled WGS sequence"/>
</dbReference>
<evidence type="ECO:0000256" key="10">
    <source>
        <dbReference type="ARBA" id="ARBA00080135"/>
    </source>
</evidence>
<protein>
    <recommendedName>
        <fullName evidence="9">Aminodeoxychorismate lyase</fullName>
        <ecNumber evidence="6">4.1.3.38</ecNumber>
    </recommendedName>
    <alternativeName>
        <fullName evidence="10">4-amino-4-deoxychorismate lyase</fullName>
    </alternativeName>
</protein>
<dbReference type="OrthoDB" id="21319at2"/>
<dbReference type="RefSeq" id="WP_090487456.1">
    <property type="nucleotide sequence ID" value="NZ_FOUO01000022.1"/>
</dbReference>
<comment type="catalytic activity">
    <reaction evidence="7">
        <text>4-amino-4-deoxychorismate = 4-aminobenzoate + pyruvate + H(+)</text>
        <dbReference type="Rhea" id="RHEA:16201"/>
        <dbReference type="ChEBI" id="CHEBI:15361"/>
        <dbReference type="ChEBI" id="CHEBI:15378"/>
        <dbReference type="ChEBI" id="CHEBI:17836"/>
        <dbReference type="ChEBI" id="CHEBI:58406"/>
        <dbReference type="EC" id="4.1.3.38"/>
    </reaction>
</comment>
<dbReference type="STRING" id="195064.SAMN05421721_12215"/>
<dbReference type="SUPFAM" id="SSF56752">
    <property type="entry name" value="D-aminoacid aminotransferase-like PLP-dependent enzymes"/>
    <property type="match status" value="1"/>
</dbReference>
<evidence type="ECO:0000256" key="1">
    <source>
        <dbReference type="ARBA" id="ARBA00001933"/>
    </source>
</evidence>
<keyword evidence="3 12" id="KW-0663">Pyridoxal phosphate</keyword>
<dbReference type="PROSITE" id="PS00770">
    <property type="entry name" value="AA_TRANSFER_CLASS_4"/>
    <property type="match status" value="1"/>
</dbReference>
<accession>A0A1I4STT3</accession>
<evidence type="ECO:0000256" key="12">
    <source>
        <dbReference type="RuleBase" id="RU004516"/>
    </source>
</evidence>
<dbReference type="AlphaFoldDB" id="A0A1I4STT3"/>
<comment type="cofactor">
    <cofactor evidence="1 12">
        <name>pyridoxal 5'-phosphate</name>
        <dbReference type="ChEBI" id="CHEBI:597326"/>
    </cofactor>
</comment>
<evidence type="ECO:0000256" key="11">
    <source>
        <dbReference type="RuleBase" id="RU004106"/>
    </source>
</evidence>
<evidence type="ECO:0000256" key="7">
    <source>
        <dbReference type="ARBA" id="ARBA00049529"/>
    </source>
</evidence>
<evidence type="ECO:0000313" key="14">
    <source>
        <dbReference type="Proteomes" id="UP000199556"/>
    </source>
</evidence>
<dbReference type="InterPro" id="IPR036038">
    <property type="entry name" value="Aminotransferase-like"/>
</dbReference>
<organism evidence="13 14">
    <name type="scientific">Ectothiorhodospira mobilis</name>
    <dbReference type="NCBI Taxonomy" id="195064"/>
    <lineage>
        <taxon>Bacteria</taxon>
        <taxon>Pseudomonadati</taxon>
        <taxon>Pseudomonadota</taxon>
        <taxon>Gammaproteobacteria</taxon>
        <taxon>Chromatiales</taxon>
        <taxon>Ectothiorhodospiraceae</taxon>
        <taxon>Ectothiorhodospira</taxon>
    </lineage>
</organism>
<evidence type="ECO:0000256" key="4">
    <source>
        <dbReference type="ARBA" id="ARBA00022909"/>
    </source>
</evidence>
<dbReference type="EC" id="4.1.3.38" evidence="6"/>
<dbReference type="GO" id="GO:0005829">
    <property type="term" value="C:cytosol"/>
    <property type="evidence" value="ECO:0007669"/>
    <property type="project" value="TreeGrafter"/>
</dbReference>
<evidence type="ECO:0000313" key="13">
    <source>
        <dbReference type="EMBL" id="SFM67896.1"/>
    </source>
</evidence>
<dbReference type="GO" id="GO:0046656">
    <property type="term" value="P:folic acid biosynthetic process"/>
    <property type="evidence" value="ECO:0007669"/>
    <property type="project" value="UniProtKB-KW"/>
</dbReference>
<dbReference type="GO" id="GO:0008652">
    <property type="term" value="P:amino acid biosynthetic process"/>
    <property type="evidence" value="ECO:0007669"/>
    <property type="project" value="UniProtKB-ARBA"/>
</dbReference>
<evidence type="ECO:0000256" key="5">
    <source>
        <dbReference type="ARBA" id="ARBA00035633"/>
    </source>
</evidence>
<dbReference type="GO" id="GO:0008696">
    <property type="term" value="F:4-amino-4-deoxychorismate lyase activity"/>
    <property type="evidence" value="ECO:0007669"/>
    <property type="project" value="UniProtKB-EC"/>
</dbReference>
<evidence type="ECO:0000256" key="9">
    <source>
        <dbReference type="ARBA" id="ARBA00069174"/>
    </source>
</evidence>
<dbReference type="Gene3D" id="3.30.470.10">
    <property type="match status" value="1"/>
</dbReference>
<evidence type="ECO:0000256" key="3">
    <source>
        <dbReference type="ARBA" id="ARBA00022898"/>
    </source>
</evidence>
<dbReference type="InterPro" id="IPR050571">
    <property type="entry name" value="Class-IV_PLP-Dep_Aminotrnsfr"/>
</dbReference>
<comment type="pathway">
    <text evidence="5">Cofactor biosynthesis; tetrahydrofolate biosynthesis; 4-aminobenzoate from chorismate: step 2/2.</text>
</comment>
<keyword evidence="4" id="KW-0289">Folate biosynthesis</keyword>
<keyword evidence="14" id="KW-1185">Reference proteome</keyword>
<gene>
    <name evidence="13" type="ORF">SAMN05421721_12215</name>
</gene>